<gene>
    <name evidence="9" type="ORF">Pfra01_000120900</name>
</gene>
<comment type="similarity">
    <text evidence="1">Belongs to the VEFS (VRN2-EMF2-FIS2-SU(Z)12) family.</text>
</comment>
<dbReference type="GO" id="GO:0008270">
    <property type="term" value="F:zinc ion binding"/>
    <property type="evidence" value="ECO:0007669"/>
    <property type="project" value="UniProtKB-KW"/>
</dbReference>
<keyword evidence="2" id="KW-0479">Metal-binding</keyword>
<name>A0A9W6TPX4_9STRA</name>
<protein>
    <submittedName>
        <fullName evidence="9">Unnamed protein product</fullName>
    </submittedName>
</protein>
<evidence type="ECO:0000313" key="10">
    <source>
        <dbReference type="Proteomes" id="UP001165121"/>
    </source>
</evidence>
<dbReference type="AlphaFoldDB" id="A0A9W6TPX4"/>
<keyword evidence="6" id="KW-0804">Transcription</keyword>
<evidence type="ECO:0000256" key="2">
    <source>
        <dbReference type="ARBA" id="ARBA00022723"/>
    </source>
</evidence>
<evidence type="ECO:0000256" key="7">
    <source>
        <dbReference type="SAM" id="Phobius"/>
    </source>
</evidence>
<comment type="caution">
    <text evidence="9">The sequence shown here is derived from an EMBL/GenBank/DDBJ whole genome shotgun (WGS) entry which is preliminary data.</text>
</comment>
<evidence type="ECO:0000259" key="8">
    <source>
        <dbReference type="Pfam" id="PF09733"/>
    </source>
</evidence>
<keyword evidence="10" id="KW-1185">Reference proteome</keyword>
<dbReference type="Pfam" id="PF09733">
    <property type="entry name" value="VEFS-Box"/>
    <property type="match status" value="1"/>
</dbReference>
<keyword evidence="7" id="KW-0472">Membrane</keyword>
<organism evidence="9 10">
    <name type="scientific">Phytophthora fragariaefolia</name>
    <dbReference type="NCBI Taxonomy" id="1490495"/>
    <lineage>
        <taxon>Eukaryota</taxon>
        <taxon>Sar</taxon>
        <taxon>Stramenopiles</taxon>
        <taxon>Oomycota</taxon>
        <taxon>Peronosporomycetes</taxon>
        <taxon>Peronosporales</taxon>
        <taxon>Peronosporaceae</taxon>
        <taxon>Phytophthora</taxon>
    </lineage>
</organism>
<evidence type="ECO:0000256" key="1">
    <source>
        <dbReference type="ARBA" id="ARBA00007416"/>
    </source>
</evidence>
<evidence type="ECO:0000256" key="6">
    <source>
        <dbReference type="ARBA" id="ARBA00023163"/>
    </source>
</evidence>
<keyword evidence="3" id="KW-0863">Zinc-finger</keyword>
<proteinExistence type="inferred from homology"/>
<dbReference type="Proteomes" id="UP001165121">
    <property type="component" value="Unassembled WGS sequence"/>
</dbReference>
<accession>A0A9W6TPX4</accession>
<keyword evidence="4" id="KW-0862">Zinc</keyword>
<evidence type="ECO:0000256" key="3">
    <source>
        <dbReference type="ARBA" id="ARBA00022771"/>
    </source>
</evidence>
<evidence type="ECO:0000313" key="9">
    <source>
        <dbReference type="EMBL" id="GMF17404.1"/>
    </source>
</evidence>
<reference evidence="9" key="1">
    <citation type="submission" date="2023-04" db="EMBL/GenBank/DDBJ databases">
        <title>Phytophthora fragariaefolia NBRC 109709.</title>
        <authorList>
            <person name="Ichikawa N."/>
            <person name="Sato H."/>
            <person name="Tonouchi N."/>
        </authorList>
    </citation>
    <scope>NUCLEOTIDE SEQUENCE</scope>
    <source>
        <strain evidence="9">NBRC 109709</strain>
    </source>
</reference>
<keyword evidence="5" id="KW-0805">Transcription regulation</keyword>
<keyword evidence="7" id="KW-1133">Transmembrane helix</keyword>
<dbReference type="OrthoDB" id="166746at2759"/>
<keyword evidence="7" id="KW-0812">Transmembrane</keyword>
<evidence type="ECO:0000256" key="4">
    <source>
        <dbReference type="ARBA" id="ARBA00022833"/>
    </source>
</evidence>
<dbReference type="InterPro" id="IPR019135">
    <property type="entry name" value="Polycomb_protein_VEFS-Box"/>
</dbReference>
<dbReference type="EMBL" id="BSXT01000091">
    <property type="protein sequence ID" value="GMF17404.1"/>
    <property type="molecule type" value="Genomic_DNA"/>
</dbReference>
<sequence>MSAEKYGPHGSKAVEAVEGLMQEFDEMDELSQEQPQEFYAPLLQRQYFHSRTGAVVLDHEKDYDSDDDVDETWITKQSERVRVRHVNGVELSLTICLIFVLFVFSYWTSLKMFLLKRKNL</sequence>
<evidence type="ECO:0000256" key="5">
    <source>
        <dbReference type="ARBA" id="ARBA00023015"/>
    </source>
</evidence>
<feature type="domain" description="Polycomb protein VEFS-Box" evidence="8">
    <location>
        <begin position="36"/>
        <end position="80"/>
    </location>
</feature>
<feature type="transmembrane region" description="Helical" evidence="7">
    <location>
        <begin position="91"/>
        <end position="110"/>
    </location>
</feature>